<organism evidence="1">
    <name type="scientific">Schistocephalus solidus</name>
    <name type="common">Tapeworm</name>
    <dbReference type="NCBI Taxonomy" id="70667"/>
    <lineage>
        <taxon>Eukaryota</taxon>
        <taxon>Metazoa</taxon>
        <taxon>Spiralia</taxon>
        <taxon>Lophotrochozoa</taxon>
        <taxon>Platyhelminthes</taxon>
        <taxon>Cestoda</taxon>
        <taxon>Eucestoda</taxon>
        <taxon>Diphyllobothriidea</taxon>
        <taxon>Diphyllobothriidae</taxon>
        <taxon>Schistocephalus</taxon>
    </lineage>
</organism>
<dbReference type="EMBL" id="GEEE01005092">
    <property type="protein sequence ID" value="JAP58133.1"/>
    <property type="molecule type" value="Transcribed_RNA"/>
</dbReference>
<name>A0A0X3QCF5_SCHSO</name>
<gene>
    <name evidence="1" type="ORF">TR141175</name>
</gene>
<proteinExistence type="predicted"/>
<reference evidence="1" key="1">
    <citation type="submission" date="2016-01" db="EMBL/GenBank/DDBJ databases">
        <title>Reference transcriptome for the parasite Schistocephalus solidus: insights into the molecular evolution of parasitism.</title>
        <authorList>
            <person name="Hebert F.O."/>
            <person name="Grambauer S."/>
            <person name="Barber I."/>
            <person name="Landry C.R."/>
            <person name="Aubin-Horth N."/>
        </authorList>
    </citation>
    <scope>NUCLEOTIDE SEQUENCE</scope>
</reference>
<accession>A0A0X3QCF5</accession>
<evidence type="ECO:0000313" key="1">
    <source>
        <dbReference type="EMBL" id="JAP57086.1"/>
    </source>
</evidence>
<protein>
    <submittedName>
        <fullName evidence="1">Uncharacterized protein</fullName>
    </submittedName>
</protein>
<dbReference type="EMBL" id="GEEE01006139">
    <property type="protein sequence ID" value="JAP57086.1"/>
    <property type="molecule type" value="Transcribed_RNA"/>
</dbReference>
<dbReference type="AlphaFoldDB" id="A0A0X3QCF5"/>
<sequence>MRLAARIQFDIQCTEHLEGCIQLPHRVITDALAPYGQHTCSIRLYMSVQTCRIKVSSHLGGSFLPMTRSKVLEGIKYVILGKTSPGSSKHTVIQQSSLYTYPRGCSLKT</sequence>